<dbReference type="EMBL" id="HACM01003190">
    <property type="protein sequence ID" value="CRZ03632.1"/>
    <property type="molecule type" value="Transcribed_RNA"/>
</dbReference>
<accession>A0A0H5QPU2</accession>
<organism evidence="1">
    <name type="scientific">Spongospora subterranea</name>
    <dbReference type="NCBI Taxonomy" id="70186"/>
    <lineage>
        <taxon>Eukaryota</taxon>
        <taxon>Sar</taxon>
        <taxon>Rhizaria</taxon>
        <taxon>Endomyxa</taxon>
        <taxon>Phytomyxea</taxon>
        <taxon>Plasmodiophorida</taxon>
        <taxon>Plasmodiophoridae</taxon>
        <taxon>Spongospora</taxon>
    </lineage>
</organism>
<feature type="non-terminal residue" evidence="1">
    <location>
        <position position="1"/>
    </location>
</feature>
<dbReference type="AlphaFoldDB" id="A0A0H5QPU2"/>
<reference evidence="1" key="1">
    <citation type="submission" date="2015-04" db="EMBL/GenBank/DDBJ databases">
        <title>The genome sequence of the plant pathogenic Rhizarian Plasmodiophora brassicae reveals insights in its biotrophic life cycle and the origin of chitin synthesis.</title>
        <authorList>
            <person name="Schwelm A."/>
            <person name="Fogelqvist J."/>
            <person name="Knaust A."/>
            <person name="Julke S."/>
            <person name="Lilja T."/>
            <person name="Dhandapani V."/>
            <person name="Bonilla-Rosso G."/>
            <person name="Karlsson M."/>
            <person name="Shevchenko A."/>
            <person name="Choi S.R."/>
            <person name="Kim H.G."/>
            <person name="Park J.Y."/>
            <person name="Lim Y.P."/>
            <person name="Ludwig-Muller J."/>
            <person name="Dixelius C."/>
        </authorList>
    </citation>
    <scope>NUCLEOTIDE SEQUENCE</scope>
    <source>
        <tissue evidence="1">Potato root galls</tissue>
    </source>
</reference>
<proteinExistence type="predicted"/>
<feature type="non-terminal residue" evidence="1">
    <location>
        <position position="115"/>
    </location>
</feature>
<name>A0A0H5QPU2_9EUKA</name>
<evidence type="ECO:0000313" key="1">
    <source>
        <dbReference type="EMBL" id="CRZ03632.1"/>
    </source>
</evidence>
<protein>
    <submittedName>
        <fullName evidence="1">Uncharacterized protein</fullName>
    </submittedName>
</protein>
<sequence length="115" mass="13156">IIDNFVQTIRVDSGESDLSLLKVLTRWLPILAKTYHENIAESGRIGIKKFWMMTVTYHIIDSHHLSPIIVEQILPGGSEKSQDEVDFEGFLATIIRASRLYHCGNTKLSQRLDKF</sequence>